<accession>A0ABR5Q106</accession>
<evidence type="ECO:0008006" key="3">
    <source>
        <dbReference type="Google" id="ProtNLM"/>
    </source>
</evidence>
<dbReference type="Gene3D" id="1.25.40.10">
    <property type="entry name" value="Tetratricopeptide repeat domain"/>
    <property type="match status" value="1"/>
</dbReference>
<evidence type="ECO:0000313" key="2">
    <source>
        <dbReference type="Proteomes" id="UP000051927"/>
    </source>
</evidence>
<reference evidence="1 2" key="1">
    <citation type="journal article" date="2015" name="Genome Announc.">
        <title>Expanding the biotechnology potential of lactobacilli through comparative genomics of 213 strains and associated genera.</title>
        <authorList>
            <person name="Sun Z."/>
            <person name="Harris H.M."/>
            <person name="McCann A."/>
            <person name="Guo C."/>
            <person name="Argimon S."/>
            <person name="Zhang W."/>
            <person name="Yang X."/>
            <person name="Jeffery I.B."/>
            <person name="Cooney J.C."/>
            <person name="Kagawa T.F."/>
            <person name="Liu W."/>
            <person name="Song Y."/>
            <person name="Salvetti E."/>
            <person name="Wrobel A."/>
            <person name="Rasinkangas P."/>
            <person name="Parkhill J."/>
            <person name="Rea M.C."/>
            <person name="O'Sullivan O."/>
            <person name="Ritari J."/>
            <person name="Douillard F.P."/>
            <person name="Paul Ross R."/>
            <person name="Yang R."/>
            <person name="Briner A.E."/>
            <person name="Felis G.E."/>
            <person name="de Vos W.M."/>
            <person name="Barrangou R."/>
            <person name="Klaenhammer T.R."/>
            <person name="Caufield P.W."/>
            <person name="Cui Y."/>
            <person name="Zhang H."/>
            <person name="O'Toole P.W."/>
        </authorList>
    </citation>
    <scope>NUCLEOTIDE SEQUENCE [LARGE SCALE GENOMIC DNA]</scope>
    <source>
        <strain evidence="1 2">DSM 7090</strain>
    </source>
</reference>
<sequence>MYTRHHSVIYHKYAKTDNVNTPTVCKQCRRYGLANTILNRNGLTLDPKQLQPTGEPLAFDPKKEDFDRLFIHHLIETGAIEPPNPQQFNSYVAHFSDNPDTLIATDEDRAFHLMAQAVEKIDYLLPTVNESEGKPLVLDGQKLLERACELDPHCFDALRMHQAMACTALEDHFQYLVEQEEEVHQICIEKGTAATKGVSEEFAEAVVELAMRPYYRWLAALATRALISGRNKAAISYGQKLFSLDPTDFGDIRFTLALAYAKLEDADGLAKLEKQYATVFPPRPPDDAWMMLARMALAFKTNNRECANDLLDKLLARYKTGALTLFMQRELPEGEYARLNVEPYSEDELILAVSEAAVLLQEGNDFTGRGIFGRWLGGEIERRYPARIKDFQADFLHTIDDLRDITDFGEGFDFGNGFDFGDGLTFEKGGGGLS</sequence>
<keyword evidence="2" id="KW-1185">Reference proteome</keyword>
<name>A0ABR5Q106_9ACTN</name>
<gene>
    <name evidence="1" type="ORF">IV60_GL000751</name>
</gene>
<comment type="caution">
    <text evidence="1">The sequence shown here is derived from an EMBL/GenBank/DDBJ whole genome shotgun (WGS) entry which is preliminary data.</text>
</comment>
<dbReference type="InterPro" id="IPR011990">
    <property type="entry name" value="TPR-like_helical_dom_sf"/>
</dbReference>
<proteinExistence type="predicted"/>
<organism evidence="1 2">
    <name type="scientific">Lancefieldella rimae</name>
    <dbReference type="NCBI Taxonomy" id="1383"/>
    <lineage>
        <taxon>Bacteria</taxon>
        <taxon>Bacillati</taxon>
        <taxon>Actinomycetota</taxon>
        <taxon>Coriobacteriia</taxon>
        <taxon>Coriobacteriales</taxon>
        <taxon>Atopobiaceae</taxon>
        <taxon>Lancefieldella</taxon>
    </lineage>
</organism>
<dbReference type="Proteomes" id="UP000051927">
    <property type="component" value="Unassembled WGS sequence"/>
</dbReference>
<evidence type="ECO:0000313" key="1">
    <source>
        <dbReference type="EMBL" id="KRO02321.1"/>
    </source>
</evidence>
<dbReference type="EMBL" id="JQCP01000002">
    <property type="protein sequence ID" value="KRO02321.1"/>
    <property type="molecule type" value="Genomic_DNA"/>
</dbReference>
<protein>
    <recommendedName>
        <fullName evidence="3">Tetratricopeptide repeat protein</fullName>
    </recommendedName>
</protein>